<organism evidence="2 3">
    <name type="scientific">Corynebacterium pseudogenitalium</name>
    <dbReference type="NCBI Taxonomy" id="38303"/>
    <lineage>
        <taxon>Bacteria</taxon>
        <taxon>Bacillati</taxon>
        <taxon>Actinomycetota</taxon>
        <taxon>Actinomycetes</taxon>
        <taxon>Mycobacteriales</taxon>
        <taxon>Corynebacteriaceae</taxon>
        <taxon>Corynebacterium</taxon>
    </lineage>
</organism>
<comment type="caution">
    <text evidence="2">The sequence shown here is derived from an EMBL/GenBank/DDBJ whole genome shotgun (WGS) entry which is preliminary data.</text>
</comment>
<accession>A0ABD4TTN2</accession>
<protein>
    <submittedName>
        <fullName evidence="2">Uncharacterized protein</fullName>
    </submittedName>
</protein>
<keyword evidence="1" id="KW-0732">Signal</keyword>
<proteinExistence type="predicted"/>
<dbReference type="EMBL" id="JAGPYW010000019">
    <property type="protein sequence ID" value="MCQ4615128.1"/>
    <property type="molecule type" value="Genomic_DNA"/>
</dbReference>
<evidence type="ECO:0000313" key="2">
    <source>
        <dbReference type="EMBL" id="MCQ4615128.1"/>
    </source>
</evidence>
<dbReference type="RefSeq" id="WP_256001423.1">
    <property type="nucleotide sequence ID" value="NZ_JAGPYW010000019.1"/>
</dbReference>
<evidence type="ECO:0000256" key="1">
    <source>
        <dbReference type="SAM" id="SignalP"/>
    </source>
</evidence>
<gene>
    <name evidence="2" type="ORF">KBX22_10390</name>
</gene>
<dbReference type="AlphaFoldDB" id="A0ABD4TTN2"/>
<name>A0ABD4TTN2_9CORY</name>
<evidence type="ECO:0000313" key="3">
    <source>
        <dbReference type="Proteomes" id="UP001205080"/>
    </source>
</evidence>
<sequence length="101" mass="11013">MKKLRTLALALAFPSVMLAQAQIAQAAGIVKNELGMVTVKCQVVENTPGNPIVGFVVGNHPTNLNAAKSDANLYESKFNNAHKRHCYPQRKYRPSGAYDTN</sequence>
<dbReference type="Proteomes" id="UP001205080">
    <property type="component" value="Unassembled WGS sequence"/>
</dbReference>
<feature type="signal peptide" evidence="1">
    <location>
        <begin position="1"/>
        <end position="26"/>
    </location>
</feature>
<feature type="chain" id="PRO_5044876131" evidence="1">
    <location>
        <begin position="27"/>
        <end position="101"/>
    </location>
</feature>
<reference evidence="2 3" key="1">
    <citation type="submission" date="2021-04" db="EMBL/GenBank/DDBJ databases">
        <title>Corynebacterium genitalium sp. nov. and Corynebacterium genitalium sp. nov., two new species of the genus Corynebacterium.</title>
        <authorList>
            <person name="Jaen-Luchoro D."/>
            <person name="Pinyeiro-Iglesias B."/>
            <person name="Al-Shaer S."/>
            <person name="Karlsson R."/>
            <person name="Gonzales-Siles L."/>
            <person name="Cardew S."/>
            <person name="Jensie-Markopolous S."/>
            <person name="Ohlen M."/>
            <person name="Inganas E."/>
            <person name="Moore E.R.B."/>
        </authorList>
    </citation>
    <scope>NUCLEOTIDE SEQUENCE [LARGE SCALE GENOMIC DNA]</scope>
    <source>
        <strain evidence="2 3">CCUG 55013</strain>
    </source>
</reference>